<organism evidence="1 2">
    <name type="scientific">Melastoma candidum</name>
    <dbReference type="NCBI Taxonomy" id="119954"/>
    <lineage>
        <taxon>Eukaryota</taxon>
        <taxon>Viridiplantae</taxon>
        <taxon>Streptophyta</taxon>
        <taxon>Embryophyta</taxon>
        <taxon>Tracheophyta</taxon>
        <taxon>Spermatophyta</taxon>
        <taxon>Magnoliopsida</taxon>
        <taxon>eudicotyledons</taxon>
        <taxon>Gunneridae</taxon>
        <taxon>Pentapetalae</taxon>
        <taxon>rosids</taxon>
        <taxon>malvids</taxon>
        <taxon>Myrtales</taxon>
        <taxon>Melastomataceae</taxon>
        <taxon>Melastomatoideae</taxon>
        <taxon>Melastomateae</taxon>
        <taxon>Melastoma</taxon>
    </lineage>
</organism>
<sequence>MAPSIPWRSQVPVVADPSSPAFPPSATVAHASLGVPRSSQRQPPLPQPTVTNNGGPTYPLASHSLHTAPQIRAVAVAVTGAIRSGHPPAVLA</sequence>
<keyword evidence="2" id="KW-1185">Reference proteome</keyword>
<evidence type="ECO:0000313" key="2">
    <source>
        <dbReference type="Proteomes" id="UP001057402"/>
    </source>
</evidence>
<evidence type="ECO:0000313" key="1">
    <source>
        <dbReference type="EMBL" id="KAI4369692.1"/>
    </source>
</evidence>
<accession>A0ACB9QU39</accession>
<dbReference type="Proteomes" id="UP001057402">
    <property type="component" value="Chromosome 5"/>
</dbReference>
<gene>
    <name evidence="1" type="ORF">MLD38_018106</name>
</gene>
<dbReference type="EMBL" id="CM042884">
    <property type="protein sequence ID" value="KAI4369692.1"/>
    <property type="molecule type" value="Genomic_DNA"/>
</dbReference>
<protein>
    <submittedName>
        <fullName evidence="1">Uncharacterized protein</fullName>
    </submittedName>
</protein>
<name>A0ACB9QU39_9MYRT</name>
<proteinExistence type="predicted"/>
<reference evidence="2" key="1">
    <citation type="journal article" date="2023" name="Front. Plant Sci.">
        <title>Chromosomal-level genome assembly of Melastoma candidum provides insights into trichome evolution.</title>
        <authorList>
            <person name="Zhong Y."/>
            <person name="Wu W."/>
            <person name="Sun C."/>
            <person name="Zou P."/>
            <person name="Liu Y."/>
            <person name="Dai S."/>
            <person name="Zhou R."/>
        </authorList>
    </citation>
    <scope>NUCLEOTIDE SEQUENCE [LARGE SCALE GENOMIC DNA]</scope>
</reference>
<comment type="caution">
    <text evidence="1">The sequence shown here is derived from an EMBL/GenBank/DDBJ whole genome shotgun (WGS) entry which is preliminary data.</text>
</comment>